<dbReference type="SMART" id="SM00225">
    <property type="entry name" value="BTB"/>
    <property type="match status" value="1"/>
</dbReference>
<dbReference type="EnsemblPlants" id="TuG1812G0400003568.01.T01">
    <property type="protein sequence ID" value="TuG1812G0400003568.01.T01"/>
    <property type="gene ID" value="TuG1812G0400003568.01"/>
</dbReference>
<comment type="pathway">
    <text evidence="2">Protein modification; protein ubiquitination.</text>
</comment>
<dbReference type="PROSITE" id="PS50097">
    <property type="entry name" value="BTB"/>
    <property type="match status" value="1"/>
</dbReference>
<dbReference type="SUPFAM" id="SSF54695">
    <property type="entry name" value="POZ domain"/>
    <property type="match status" value="1"/>
</dbReference>
<dbReference type="InterPro" id="IPR045890">
    <property type="entry name" value="POB1-like"/>
</dbReference>
<dbReference type="Gramene" id="TuG1812G0400003568.01.T01">
    <property type="protein sequence ID" value="TuG1812G0400003568.01.T01"/>
    <property type="gene ID" value="TuG1812G0400003568.01"/>
</dbReference>
<evidence type="ECO:0000256" key="1">
    <source>
        <dbReference type="ARBA" id="ARBA00002668"/>
    </source>
</evidence>
<evidence type="ECO:0000313" key="6">
    <source>
        <dbReference type="Proteomes" id="UP000015106"/>
    </source>
</evidence>
<comment type="function">
    <text evidence="1">May act as a substrate-specific adapter of an E3 ubiquitin-protein ligase complex (CUL3-RBX1-BTB) which mediates the ubiquitination and subsequent proteasomal degradation of target proteins.</text>
</comment>
<organism evidence="5 6">
    <name type="scientific">Triticum urartu</name>
    <name type="common">Red wild einkorn</name>
    <name type="synonym">Crithodium urartu</name>
    <dbReference type="NCBI Taxonomy" id="4572"/>
    <lineage>
        <taxon>Eukaryota</taxon>
        <taxon>Viridiplantae</taxon>
        <taxon>Streptophyta</taxon>
        <taxon>Embryophyta</taxon>
        <taxon>Tracheophyta</taxon>
        <taxon>Spermatophyta</taxon>
        <taxon>Magnoliopsida</taxon>
        <taxon>Liliopsida</taxon>
        <taxon>Poales</taxon>
        <taxon>Poaceae</taxon>
        <taxon>BOP clade</taxon>
        <taxon>Pooideae</taxon>
        <taxon>Triticodae</taxon>
        <taxon>Triticeae</taxon>
        <taxon>Triticinae</taxon>
        <taxon>Triticum</taxon>
    </lineage>
</organism>
<dbReference type="Proteomes" id="UP000015106">
    <property type="component" value="Chromosome 4"/>
</dbReference>
<dbReference type="InterPro" id="IPR011705">
    <property type="entry name" value="BACK"/>
</dbReference>
<feature type="domain" description="BTB" evidence="4">
    <location>
        <begin position="58"/>
        <end position="135"/>
    </location>
</feature>
<dbReference type="InterPro" id="IPR011333">
    <property type="entry name" value="SKP1/BTB/POZ_sf"/>
</dbReference>
<dbReference type="Pfam" id="PF07707">
    <property type="entry name" value="BACK"/>
    <property type="match status" value="1"/>
</dbReference>
<keyword evidence="6" id="KW-1185">Reference proteome</keyword>
<dbReference type="GO" id="GO:0010114">
    <property type="term" value="P:response to red light"/>
    <property type="evidence" value="ECO:0007669"/>
    <property type="project" value="TreeGrafter"/>
</dbReference>
<dbReference type="InterPro" id="IPR000210">
    <property type="entry name" value="BTB/POZ_dom"/>
</dbReference>
<dbReference type="GO" id="GO:0005634">
    <property type="term" value="C:nucleus"/>
    <property type="evidence" value="ECO:0007669"/>
    <property type="project" value="TreeGrafter"/>
</dbReference>
<dbReference type="AlphaFoldDB" id="A0A8R7UC55"/>
<dbReference type="FunFam" id="1.25.40.420:FF:000008">
    <property type="entry name" value="BTB/POZ domain-containing protein POB1"/>
    <property type="match status" value="1"/>
</dbReference>
<protein>
    <recommendedName>
        <fullName evidence="4">BTB domain-containing protein</fullName>
    </recommendedName>
</protein>
<reference evidence="5" key="3">
    <citation type="submission" date="2022-06" db="UniProtKB">
        <authorList>
            <consortium name="EnsemblPlants"/>
        </authorList>
    </citation>
    <scope>IDENTIFICATION</scope>
</reference>
<proteinExistence type="predicted"/>
<accession>A0A8R7UC55</accession>
<dbReference type="Pfam" id="PF00651">
    <property type="entry name" value="BTB"/>
    <property type="match status" value="1"/>
</dbReference>
<dbReference type="PANTHER" id="PTHR46336">
    <property type="entry name" value="OS02G0260700 PROTEIN"/>
    <property type="match status" value="1"/>
</dbReference>
<evidence type="ECO:0000313" key="5">
    <source>
        <dbReference type="EnsemblPlants" id="TuG1812G0400003568.01.T01"/>
    </source>
</evidence>
<dbReference type="Gene3D" id="3.30.710.10">
    <property type="entry name" value="Potassium Channel Kv1.1, Chain A"/>
    <property type="match status" value="1"/>
</dbReference>
<dbReference type="Gene3D" id="1.25.40.420">
    <property type="match status" value="1"/>
</dbReference>
<evidence type="ECO:0000256" key="3">
    <source>
        <dbReference type="ARBA" id="ARBA00022786"/>
    </source>
</evidence>
<reference evidence="6" key="1">
    <citation type="journal article" date="2013" name="Nature">
        <title>Draft genome of the wheat A-genome progenitor Triticum urartu.</title>
        <authorList>
            <person name="Ling H.Q."/>
            <person name="Zhao S."/>
            <person name="Liu D."/>
            <person name="Wang J."/>
            <person name="Sun H."/>
            <person name="Zhang C."/>
            <person name="Fan H."/>
            <person name="Li D."/>
            <person name="Dong L."/>
            <person name="Tao Y."/>
            <person name="Gao C."/>
            <person name="Wu H."/>
            <person name="Li Y."/>
            <person name="Cui Y."/>
            <person name="Guo X."/>
            <person name="Zheng S."/>
            <person name="Wang B."/>
            <person name="Yu K."/>
            <person name="Liang Q."/>
            <person name="Yang W."/>
            <person name="Lou X."/>
            <person name="Chen J."/>
            <person name="Feng M."/>
            <person name="Jian J."/>
            <person name="Zhang X."/>
            <person name="Luo G."/>
            <person name="Jiang Y."/>
            <person name="Liu J."/>
            <person name="Wang Z."/>
            <person name="Sha Y."/>
            <person name="Zhang B."/>
            <person name="Wu H."/>
            <person name="Tang D."/>
            <person name="Shen Q."/>
            <person name="Xue P."/>
            <person name="Zou S."/>
            <person name="Wang X."/>
            <person name="Liu X."/>
            <person name="Wang F."/>
            <person name="Yang Y."/>
            <person name="An X."/>
            <person name="Dong Z."/>
            <person name="Zhang K."/>
            <person name="Zhang X."/>
            <person name="Luo M.C."/>
            <person name="Dvorak J."/>
            <person name="Tong Y."/>
            <person name="Wang J."/>
            <person name="Yang H."/>
            <person name="Li Z."/>
            <person name="Wang D."/>
            <person name="Zhang A."/>
            <person name="Wang J."/>
        </authorList>
    </citation>
    <scope>NUCLEOTIDE SEQUENCE</scope>
    <source>
        <strain evidence="6">cv. G1812</strain>
    </source>
</reference>
<keyword evidence="3" id="KW-0833">Ubl conjugation pathway</keyword>
<reference evidence="5" key="2">
    <citation type="submission" date="2018-03" db="EMBL/GenBank/DDBJ databases">
        <title>The Triticum urartu genome reveals the dynamic nature of wheat genome evolution.</title>
        <authorList>
            <person name="Ling H."/>
            <person name="Ma B."/>
            <person name="Shi X."/>
            <person name="Liu H."/>
            <person name="Dong L."/>
            <person name="Sun H."/>
            <person name="Cao Y."/>
            <person name="Gao Q."/>
            <person name="Zheng S."/>
            <person name="Li Y."/>
            <person name="Yu Y."/>
            <person name="Du H."/>
            <person name="Qi M."/>
            <person name="Li Y."/>
            <person name="Yu H."/>
            <person name="Cui Y."/>
            <person name="Wang N."/>
            <person name="Chen C."/>
            <person name="Wu H."/>
            <person name="Zhao Y."/>
            <person name="Zhang J."/>
            <person name="Li Y."/>
            <person name="Zhou W."/>
            <person name="Zhang B."/>
            <person name="Hu W."/>
            <person name="Eijk M."/>
            <person name="Tang J."/>
            <person name="Witsenboer H."/>
            <person name="Zhao S."/>
            <person name="Li Z."/>
            <person name="Zhang A."/>
            <person name="Wang D."/>
            <person name="Liang C."/>
        </authorList>
    </citation>
    <scope>NUCLEOTIDE SEQUENCE [LARGE SCALE GENOMIC DNA]</scope>
    <source>
        <strain evidence="5">cv. G1812</strain>
    </source>
</reference>
<dbReference type="PANTHER" id="PTHR46336:SF21">
    <property type="entry name" value="OS02G0260700 PROTEIN"/>
    <property type="match status" value="1"/>
</dbReference>
<dbReference type="FunFam" id="3.30.710.10:FF:000106">
    <property type="entry name" value="BTB/POZ domain-containing protein POB1"/>
    <property type="match status" value="1"/>
</dbReference>
<evidence type="ECO:0000259" key="4">
    <source>
        <dbReference type="PROSITE" id="PS50097"/>
    </source>
</evidence>
<evidence type="ECO:0000256" key="2">
    <source>
        <dbReference type="ARBA" id="ARBA00004906"/>
    </source>
</evidence>
<dbReference type="CDD" id="cd18186">
    <property type="entry name" value="BTB_POZ_ZBTB_KLHL-like"/>
    <property type="match status" value="1"/>
</dbReference>
<name>A0A8R7UC55_TRIUA</name>
<sequence length="474" mass="53366">MAGGEETAAAAEAEMDLEFSRGADVPSFEFAFNSEKFSDKVLQVEVVAGDDGGGGPLPDSVRHIKGQGTQILTVKALHINSAILAARSPFFLKLFSNGMKESDQMRPRIRIANSEQIALMEVLSYMYSGKLTTAEPTLLLDILMVADKFEVISCLRRCSQLLTNLPMTTESALLCIDHPCSTSLAAEVQHVISVAKEFLADKHKDFDKFRRELMNISLAGMEAIFSSTDMHVSCEDDLYYFMLEWVRARYLDSEERRGILSSRLLPLVRFSHMTCTTLEKILACTDNDIDHEQVTKRITEVLLHKAYPRQMESALSTQTGWQFAERAYKYKPVKLVAFDRPCPQVTVYLDLTREECSRLFGSEHICSHPFQLGGRDFYLVAFCEMDEQSNLCTFGLCLVEWKNMKGSSDLTIDIEFAARTRLSGKFVSNLEVKVIFSLSDWVHGSVDLFGVPWSTFISDDNLFINGVLHLRADL</sequence>